<name>A0A0C1YSC7_9VIBR</name>
<evidence type="ECO:0000256" key="3">
    <source>
        <dbReference type="SAM" id="SignalP"/>
    </source>
</evidence>
<dbReference type="GO" id="GO:0004553">
    <property type="term" value="F:hydrolase activity, hydrolyzing O-glycosyl compounds"/>
    <property type="evidence" value="ECO:0007669"/>
    <property type="project" value="InterPro"/>
</dbReference>
<comment type="similarity">
    <text evidence="1">Belongs to the transglycosylase Slt family.</text>
</comment>
<feature type="chain" id="PRO_5002160979" evidence="3">
    <location>
        <begin position="31"/>
        <end position="648"/>
    </location>
</feature>
<sequence>MTHMRFNVSELAKRVCYAAALCAVSVSANAALSLEKQRQVYEQAQDLLDKNDIDGYLSIRSKIADYPLTPYVDYRVFLRQLSSKSPQQVDEFINDHEAFPFSRRIRAPYLDNLYRQKDWKTITEFQKVEPSGERYQCIFYVAQLEQGKQVAAFKGAEHMWLRGKSIADECDPLFSAWDKAGERTDELILQRMLLAFDARNGGLMSYLQKLPESAKAKQQAKAMKALFDKPETVAAFAKKQPANDFNRAQSEYALEKLARKNTKQAQDAYAAVVKGQKFSPEKAQALADYIAIRLIRTESDSLANWRDDKTKSSKNLPLIESRIRLSIQNGDWKGVQKWIAVLNDKEQATLRWQYWLGRSEIALGDATAGKQRLSKLVGQRNFYSVAAANAIGQSIKYPSSSVKLDKKAVQPYQKSLARIEELIATDKIAAAKSEWTHLLRRVSKEDKTQLAAYAASKRWHNLTVIASIQAEMWDNIPLRFPVAHRWWFNFYAEKHNIDPITMMSLARQESALDSEARSPVGARGLMQIMPATAKYTANKYKLKYQGTEDLYNVGKNIEIGSHYLQGLMEDYDNNRIFALAAYNAGPNRVKMWRDRTQGKVDAYSFIEAISFKETRGYVQNILMFETYYRDLLGVDGSFLTPNEINTKY</sequence>
<evidence type="ECO:0000256" key="2">
    <source>
        <dbReference type="ARBA" id="ARBA00022729"/>
    </source>
</evidence>
<evidence type="ECO:0000313" key="6">
    <source>
        <dbReference type="EMBL" id="KIF48020.1"/>
    </source>
</evidence>
<gene>
    <name evidence="6" type="ORF">H735_26950</name>
</gene>
<protein>
    <submittedName>
        <fullName evidence="6">Lytic murein transglycosylase</fullName>
    </submittedName>
</protein>
<dbReference type="InterPro" id="IPR008939">
    <property type="entry name" value="Lytic_TGlycosylase_superhlx_U"/>
</dbReference>
<dbReference type="EMBL" id="JPRD01000060">
    <property type="protein sequence ID" value="KIF48020.1"/>
    <property type="molecule type" value="Genomic_DNA"/>
</dbReference>
<dbReference type="Pfam" id="PF00760">
    <property type="entry name" value="Cucumo_coat"/>
    <property type="match status" value="1"/>
</dbReference>
<dbReference type="Gene3D" id="1.25.20.10">
    <property type="entry name" value="Bacterial muramidases"/>
    <property type="match status" value="1"/>
</dbReference>
<dbReference type="Gene3D" id="1.10.530.10">
    <property type="match status" value="1"/>
</dbReference>
<feature type="domain" description="Transglycosylase SLT" evidence="4">
    <location>
        <begin position="488"/>
        <end position="599"/>
    </location>
</feature>
<dbReference type="PANTHER" id="PTHR37423:SF5">
    <property type="entry name" value="SOLUBLE LYTIC MUREIN TRANSGLYCOSYLASE"/>
    <property type="match status" value="1"/>
</dbReference>
<dbReference type="InterPro" id="IPR012289">
    <property type="entry name" value="Lytic_TGlycosylase_superhlx_L"/>
</dbReference>
<dbReference type="CDD" id="cd13401">
    <property type="entry name" value="Slt70-like"/>
    <property type="match status" value="1"/>
</dbReference>
<evidence type="ECO:0000259" key="5">
    <source>
        <dbReference type="Pfam" id="PF14718"/>
    </source>
</evidence>
<evidence type="ECO:0000313" key="7">
    <source>
        <dbReference type="Proteomes" id="UP000031586"/>
    </source>
</evidence>
<dbReference type="InterPro" id="IPR023346">
    <property type="entry name" value="Lysozyme-like_dom_sf"/>
</dbReference>
<evidence type="ECO:0000256" key="1">
    <source>
        <dbReference type="ARBA" id="ARBA00007734"/>
    </source>
</evidence>
<dbReference type="InterPro" id="IPR037061">
    <property type="entry name" value="Lytic_TGlycoase_superhlx_L_sf"/>
</dbReference>
<reference evidence="6 7" key="1">
    <citation type="submission" date="2014-07" db="EMBL/GenBank/DDBJ databases">
        <title>Unique and conserved regions in Vibrio harveyi and related species in comparison with the shrimp pathogen Vibrio harveyi CAIM 1792.</title>
        <authorList>
            <person name="Espinoza-Valles I."/>
            <person name="Vora G."/>
            <person name="Leekitcharoenphon P."/>
            <person name="Ussery D."/>
            <person name="Hoj L."/>
            <person name="Gomez-Gil B."/>
        </authorList>
    </citation>
    <scope>NUCLEOTIDE SEQUENCE [LARGE SCALE GENOMIC DNA]</scope>
    <source>
        <strain evidence="7">CAIM 1854 / LMG 25443</strain>
    </source>
</reference>
<evidence type="ECO:0000259" key="4">
    <source>
        <dbReference type="Pfam" id="PF01464"/>
    </source>
</evidence>
<dbReference type="Gene3D" id="1.10.1240.20">
    <property type="entry name" value="Lytic transglycosylase, superhelical linker domain"/>
    <property type="match status" value="1"/>
</dbReference>
<dbReference type="SUPFAM" id="SSF48435">
    <property type="entry name" value="Bacterial muramidases"/>
    <property type="match status" value="1"/>
</dbReference>
<dbReference type="Pfam" id="PF14718">
    <property type="entry name" value="SLT_L"/>
    <property type="match status" value="1"/>
</dbReference>
<dbReference type="PATRIC" id="fig|1229493.5.peg.5099"/>
<comment type="caution">
    <text evidence="6">The sequence shown here is derived from an EMBL/GenBank/DDBJ whole genome shotgun (WGS) entry which is preliminary data.</text>
</comment>
<proteinExistence type="inferred from homology"/>
<feature type="signal peptide" evidence="3">
    <location>
        <begin position="1"/>
        <end position="30"/>
    </location>
</feature>
<dbReference type="AlphaFoldDB" id="A0A0C1YSC7"/>
<dbReference type="GO" id="GO:0042597">
    <property type="term" value="C:periplasmic space"/>
    <property type="evidence" value="ECO:0007669"/>
    <property type="project" value="InterPro"/>
</dbReference>
<dbReference type="Proteomes" id="UP000031586">
    <property type="component" value="Unassembled WGS sequence"/>
</dbReference>
<organism evidence="6 7">
    <name type="scientific">Vibrio owensii CAIM 1854 = LMG 25443</name>
    <dbReference type="NCBI Taxonomy" id="1229493"/>
    <lineage>
        <taxon>Bacteria</taxon>
        <taxon>Pseudomonadati</taxon>
        <taxon>Pseudomonadota</taxon>
        <taxon>Gammaproteobacteria</taxon>
        <taxon>Vibrionales</taxon>
        <taxon>Vibrionaceae</taxon>
        <taxon>Vibrio</taxon>
    </lineage>
</organism>
<dbReference type="RefSeq" id="WP_020197985.1">
    <property type="nucleotide sequence ID" value="NZ_BAOH01000178.1"/>
</dbReference>
<dbReference type="Pfam" id="PF01464">
    <property type="entry name" value="SLT"/>
    <property type="match status" value="1"/>
</dbReference>
<dbReference type="SUPFAM" id="SSF53955">
    <property type="entry name" value="Lysozyme-like"/>
    <property type="match status" value="1"/>
</dbReference>
<accession>A0A0C1YSC7</accession>
<feature type="domain" description="Lytic transglycosylase superhelical linker" evidence="5">
    <location>
        <begin position="412"/>
        <end position="476"/>
    </location>
</feature>
<keyword evidence="2 3" id="KW-0732">Signal</keyword>
<dbReference type="PANTHER" id="PTHR37423">
    <property type="entry name" value="SOLUBLE LYTIC MUREIN TRANSGLYCOSYLASE-RELATED"/>
    <property type="match status" value="1"/>
</dbReference>
<dbReference type="InterPro" id="IPR008258">
    <property type="entry name" value="Transglycosylase_SLT_dom_1"/>
</dbReference>